<sequence length="81" mass="8873">MASDLGKDLGLCPNIESSVEHVAAISEISREVTPASRPFMVIIIVTESLDEDHLPLAQLIPRRVRSRLSKENGKPIVVPDD</sequence>
<reference evidence="1 2" key="1">
    <citation type="journal article" date="2021" name="BMC Genomics">
        <title>Datura genome reveals duplications of psychoactive alkaloid biosynthetic genes and high mutation rate following tissue culture.</title>
        <authorList>
            <person name="Rajewski A."/>
            <person name="Carter-House D."/>
            <person name="Stajich J."/>
            <person name="Litt A."/>
        </authorList>
    </citation>
    <scope>NUCLEOTIDE SEQUENCE [LARGE SCALE GENOMIC DNA]</scope>
    <source>
        <strain evidence="1">AR-01</strain>
    </source>
</reference>
<dbReference type="EMBL" id="JACEIK010005434">
    <property type="protein sequence ID" value="MCE0481501.1"/>
    <property type="molecule type" value="Genomic_DNA"/>
</dbReference>
<gene>
    <name evidence="1" type="ORF">HAX54_039299</name>
</gene>
<dbReference type="Proteomes" id="UP000823775">
    <property type="component" value="Unassembled WGS sequence"/>
</dbReference>
<proteinExistence type="predicted"/>
<protein>
    <submittedName>
        <fullName evidence="1">Uncharacterized protein</fullName>
    </submittedName>
</protein>
<organism evidence="1 2">
    <name type="scientific">Datura stramonium</name>
    <name type="common">Jimsonweed</name>
    <name type="synonym">Common thornapple</name>
    <dbReference type="NCBI Taxonomy" id="4076"/>
    <lineage>
        <taxon>Eukaryota</taxon>
        <taxon>Viridiplantae</taxon>
        <taxon>Streptophyta</taxon>
        <taxon>Embryophyta</taxon>
        <taxon>Tracheophyta</taxon>
        <taxon>Spermatophyta</taxon>
        <taxon>Magnoliopsida</taxon>
        <taxon>eudicotyledons</taxon>
        <taxon>Gunneridae</taxon>
        <taxon>Pentapetalae</taxon>
        <taxon>asterids</taxon>
        <taxon>lamiids</taxon>
        <taxon>Solanales</taxon>
        <taxon>Solanaceae</taxon>
        <taxon>Solanoideae</taxon>
        <taxon>Datureae</taxon>
        <taxon>Datura</taxon>
    </lineage>
</organism>
<name>A0ABS8VLR8_DATST</name>
<accession>A0ABS8VLR8</accession>
<keyword evidence="2" id="KW-1185">Reference proteome</keyword>
<comment type="caution">
    <text evidence="1">The sequence shown here is derived from an EMBL/GenBank/DDBJ whole genome shotgun (WGS) entry which is preliminary data.</text>
</comment>
<evidence type="ECO:0000313" key="1">
    <source>
        <dbReference type="EMBL" id="MCE0481501.1"/>
    </source>
</evidence>
<evidence type="ECO:0000313" key="2">
    <source>
        <dbReference type="Proteomes" id="UP000823775"/>
    </source>
</evidence>